<keyword evidence="1" id="KW-0732">Signal</keyword>
<dbReference type="EMBL" id="SMAO01000008">
    <property type="protein sequence ID" value="TCT19418.1"/>
    <property type="molecule type" value="Genomic_DNA"/>
</dbReference>
<accession>A0A4R3MSP9</accession>
<keyword evidence="3" id="KW-1185">Reference proteome</keyword>
<protein>
    <submittedName>
        <fullName evidence="2">Uncharacterized protein</fullName>
    </submittedName>
</protein>
<sequence>MMTGQSFSRTALIAATLALTAIDAQAQTEGAAAPIAVPTAAPAPMAVPEPAPAVTSAPAPAVQAESAFDGYQALAVSAGVIGGAVIAGILTEGLIVPLYCWATGSAGMGAGAGAGMGAGMGAGAAGSGAGMGAQAFKGVMQTLGAVGGGFYGNAWYQASASQPAVQ</sequence>
<proteinExistence type="predicted"/>
<evidence type="ECO:0000313" key="2">
    <source>
        <dbReference type="EMBL" id="TCT19418.1"/>
    </source>
</evidence>
<evidence type="ECO:0000313" key="3">
    <source>
        <dbReference type="Proteomes" id="UP000295717"/>
    </source>
</evidence>
<comment type="caution">
    <text evidence="2">The sequence shown here is derived from an EMBL/GenBank/DDBJ whole genome shotgun (WGS) entry which is preliminary data.</text>
</comment>
<dbReference type="Proteomes" id="UP000295717">
    <property type="component" value="Unassembled WGS sequence"/>
</dbReference>
<dbReference type="RefSeq" id="WP_132977936.1">
    <property type="nucleotide sequence ID" value="NZ_SMAO01000008.1"/>
</dbReference>
<feature type="chain" id="PRO_5020460087" evidence="1">
    <location>
        <begin position="27"/>
        <end position="166"/>
    </location>
</feature>
<dbReference type="AlphaFoldDB" id="A0A4R3MSP9"/>
<reference evidence="2 3" key="1">
    <citation type="submission" date="2019-03" db="EMBL/GenBank/DDBJ databases">
        <title>Genomic Encyclopedia of Type Strains, Phase IV (KMG-IV): sequencing the most valuable type-strain genomes for metagenomic binning, comparative biology and taxonomic classification.</title>
        <authorList>
            <person name="Goeker M."/>
        </authorList>
    </citation>
    <scope>NUCLEOTIDE SEQUENCE [LARGE SCALE GENOMIC DNA]</scope>
    <source>
        <strain evidence="2 3">DSM 13587</strain>
    </source>
</reference>
<evidence type="ECO:0000256" key="1">
    <source>
        <dbReference type="SAM" id="SignalP"/>
    </source>
</evidence>
<name>A0A4R3MSP9_9GAMM</name>
<organism evidence="2 3">
    <name type="scientific">Thiobaca trueperi</name>
    <dbReference type="NCBI Taxonomy" id="127458"/>
    <lineage>
        <taxon>Bacteria</taxon>
        <taxon>Pseudomonadati</taxon>
        <taxon>Pseudomonadota</taxon>
        <taxon>Gammaproteobacteria</taxon>
        <taxon>Chromatiales</taxon>
        <taxon>Chromatiaceae</taxon>
        <taxon>Thiobaca</taxon>
    </lineage>
</organism>
<feature type="signal peptide" evidence="1">
    <location>
        <begin position="1"/>
        <end position="26"/>
    </location>
</feature>
<gene>
    <name evidence="2" type="ORF">EDC35_10824</name>
</gene>